<reference evidence="1 2" key="1">
    <citation type="journal article" date="2018" name="PLoS ONE">
        <title>The draft genome of Kipferlia bialata reveals reductive genome evolution in fornicate parasites.</title>
        <authorList>
            <person name="Tanifuji G."/>
            <person name="Takabayashi S."/>
            <person name="Kume K."/>
            <person name="Takagi M."/>
            <person name="Nakayama T."/>
            <person name="Kamikawa R."/>
            <person name="Inagaki Y."/>
            <person name="Hashimoto T."/>
        </authorList>
    </citation>
    <scope>NUCLEOTIDE SEQUENCE [LARGE SCALE GENOMIC DNA]</scope>
    <source>
        <strain evidence="1">NY0173</strain>
    </source>
</reference>
<proteinExistence type="predicted"/>
<dbReference type="AlphaFoldDB" id="A0A9K3CX46"/>
<dbReference type="EMBL" id="BDIP01001299">
    <property type="protein sequence ID" value="GIQ84082.1"/>
    <property type="molecule type" value="Genomic_DNA"/>
</dbReference>
<dbReference type="Proteomes" id="UP000265618">
    <property type="component" value="Unassembled WGS sequence"/>
</dbReference>
<name>A0A9K3CX46_9EUKA</name>
<keyword evidence="2" id="KW-1185">Reference proteome</keyword>
<sequence length="404" mass="44503">YEESGLDASFWSDGYPTAADRKTVHCETVRGSDCQCAIHVSAKGKGWHLIRFKRPSVKGPSNCHADNCVRQRRYDLHSQPLSLFYPMDDGEAVKSCDSLTPLAALSSTEVLCAPGPRVYRLSTLSVPAVCDASALCFSRSDILTVPYRLSVVLDPNTHPVSCVVGTTLYTVCHERGGGVGNWSFLRLEMDTYESTVVPWGQGGRHPMLKKSMGHPEPIFPMPMCDISCVSLDDRILCMWRVGDGDDKDLVLVVYTPATGAWEWPPVPARLSERLSDPLRDDDEDLYPLMAVVRGAVHLIPGGMKYPIPHWTIAPRSGDGDNWVWRHLGWLPLGVSGEEGVTAVTTVGDKLLTECMPKHDARRIYGSSHYHSYTPETGEWVPWISADAFTFPGVSVSPTGTLMIV</sequence>
<organism evidence="1 2">
    <name type="scientific">Kipferlia bialata</name>
    <dbReference type="NCBI Taxonomy" id="797122"/>
    <lineage>
        <taxon>Eukaryota</taxon>
        <taxon>Metamonada</taxon>
        <taxon>Carpediemonas-like organisms</taxon>
        <taxon>Kipferlia</taxon>
    </lineage>
</organism>
<comment type="caution">
    <text evidence="1">The sequence shown here is derived from an EMBL/GenBank/DDBJ whole genome shotgun (WGS) entry which is preliminary data.</text>
</comment>
<evidence type="ECO:0000313" key="1">
    <source>
        <dbReference type="EMBL" id="GIQ84082.1"/>
    </source>
</evidence>
<feature type="non-terminal residue" evidence="1">
    <location>
        <position position="1"/>
    </location>
</feature>
<protein>
    <submittedName>
        <fullName evidence="1">Uncharacterized protein</fullName>
    </submittedName>
</protein>
<accession>A0A9K3CX46</accession>
<gene>
    <name evidence="1" type="ORF">KIPB_005517</name>
</gene>
<evidence type="ECO:0000313" key="2">
    <source>
        <dbReference type="Proteomes" id="UP000265618"/>
    </source>
</evidence>